<organism evidence="1 2">
    <name type="scientific">Gossypium lobatum</name>
    <dbReference type="NCBI Taxonomy" id="34289"/>
    <lineage>
        <taxon>Eukaryota</taxon>
        <taxon>Viridiplantae</taxon>
        <taxon>Streptophyta</taxon>
        <taxon>Embryophyta</taxon>
        <taxon>Tracheophyta</taxon>
        <taxon>Spermatophyta</taxon>
        <taxon>Magnoliopsida</taxon>
        <taxon>eudicotyledons</taxon>
        <taxon>Gunneridae</taxon>
        <taxon>Pentapetalae</taxon>
        <taxon>rosids</taxon>
        <taxon>malvids</taxon>
        <taxon>Malvales</taxon>
        <taxon>Malvaceae</taxon>
        <taxon>Malvoideae</taxon>
        <taxon>Gossypium</taxon>
    </lineage>
</organism>
<protein>
    <submittedName>
        <fullName evidence="1">Uncharacterized protein</fullName>
    </submittedName>
</protein>
<dbReference type="Proteomes" id="UP000593572">
    <property type="component" value="Unassembled WGS sequence"/>
</dbReference>
<reference evidence="1 2" key="1">
    <citation type="journal article" date="2019" name="Genome Biol. Evol.">
        <title>Insights into the evolution of the New World diploid cottons (Gossypium, subgenus Houzingenia) based on genome sequencing.</title>
        <authorList>
            <person name="Grover C.E."/>
            <person name="Arick M.A. 2nd"/>
            <person name="Thrash A."/>
            <person name="Conover J.L."/>
            <person name="Sanders W.S."/>
            <person name="Peterson D.G."/>
            <person name="Frelichowski J.E."/>
            <person name="Scheffler J.A."/>
            <person name="Scheffler B.E."/>
            <person name="Wendel J.F."/>
        </authorList>
    </citation>
    <scope>NUCLEOTIDE SEQUENCE [LARGE SCALE GENOMIC DNA]</scope>
    <source>
        <strain evidence="1">157</strain>
        <tissue evidence="1">Leaf</tissue>
    </source>
</reference>
<sequence>IPFKIWPLLDVTTLWDTWPVQHKPYHEKIVKAIQEYHENKDEDFDPNVRHDAL</sequence>
<evidence type="ECO:0000313" key="1">
    <source>
        <dbReference type="EMBL" id="MBA0567390.1"/>
    </source>
</evidence>
<accession>A0A7J8MS44</accession>
<name>A0A7J8MS44_9ROSI</name>
<dbReference type="AlphaFoldDB" id="A0A7J8MS44"/>
<gene>
    <name evidence="1" type="ORF">Golob_012129</name>
</gene>
<evidence type="ECO:0000313" key="2">
    <source>
        <dbReference type="Proteomes" id="UP000593572"/>
    </source>
</evidence>
<proteinExistence type="predicted"/>
<keyword evidence="2" id="KW-1185">Reference proteome</keyword>
<dbReference type="EMBL" id="JABEZX010000009">
    <property type="protein sequence ID" value="MBA0567390.1"/>
    <property type="molecule type" value="Genomic_DNA"/>
</dbReference>
<feature type="non-terminal residue" evidence="1">
    <location>
        <position position="53"/>
    </location>
</feature>
<comment type="caution">
    <text evidence="1">The sequence shown here is derived from an EMBL/GenBank/DDBJ whole genome shotgun (WGS) entry which is preliminary data.</text>
</comment>